<dbReference type="Proteomes" id="UP000004508">
    <property type="component" value="Unassembled WGS sequence"/>
</dbReference>
<dbReference type="InParanoid" id="D6TW20"/>
<keyword evidence="2" id="KW-1185">Reference proteome</keyword>
<reference evidence="1 2" key="1">
    <citation type="journal article" date="2011" name="Stand. Genomic Sci.">
        <title>Non-contiguous finished genome sequence and contextual data of the filamentous soil bacterium Ktedonobacter racemifer type strain (SOSP1-21).</title>
        <authorList>
            <person name="Chang Y.J."/>
            <person name="Land M."/>
            <person name="Hauser L."/>
            <person name="Chertkov O."/>
            <person name="Del Rio T.G."/>
            <person name="Nolan M."/>
            <person name="Copeland A."/>
            <person name="Tice H."/>
            <person name="Cheng J.F."/>
            <person name="Lucas S."/>
            <person name="Han C."/>
            <person name="Goodwin L."/>
            <person name="Pitluck S."/>
            <person name="Ivanova N."/>
            <person name="Ovchinikova G."/>
            <person name="Pati A."/>
            <person name="Chen A."/>
            <person name="Palaniappan K."/>
            <person name="Mavromatis K."/>
            <person name="Liolios K."/>
            <person name="Brettin T."/>
            <person name="Fiebig A."/>
            <person name="Rohde M."/>
            <person name="Abt B."/>
            <person name="Goker M."/>
            <person name="Detter J.C."/>
            <person name="Woyke T."/>
            <person name="Bristow J."/>
            <person name="Eisen J.A."/>
            <person name="Markowitz V."/>
            <person name="Hugenholtz P."/>
            <person name="Kyrpides N.C."/>
            <person name="Klenk H.P."/>
            <person name="Lapidus A."/>
        </authorList>
    </citation>
    <scope>NUCLEOTIDE SEQUENCE [LARGE SCALE GENOMIC DNA]</scope>
    <source>
        <strain evidence="2">DSM 44963</strain>
    </source>
</reference>
<dbReference type="OrthoDB" id="9789954at2"/>
<protein>
    <submittedName>
        <fullName evidence="1">ArsR family transcriptional regulator</fullName>
    </submittedName>
</protein>
<accession>D6TW20</accession>
<dbReference type="eggNOG" id="COG3860">
    <property type="taxonomic scope" value="Bacteria"/>
</dbReference>
<dbReference type="InterPro" id="IPR035901">
    <property type="entry name" value="GIY-YIG_endonuc_sf"/>
</dbReference>
<comment type="caution">
    <text evidence="1">The sequence shown here is derived from an EMBL/GenBank/DDBJ whole genome shotgun (WGS) entry which is preliminary data.</text>
</comment>
<dbReference type="Gene3D" id="3.40.1440.10">
    <property type="entry name" value="GIY-YIG endonuclease"/>
    <property type="match status" value="1"/>
</dbReference>
<dbReference type="RefSeq" id="WP_007915893.1">
    <property type="nucleotide sequence ID" value="NZ_ADVG01000003.1"/>
</dbReference>
<name>D6TW20_KTERA</name>
<evidence type="ECO:0000313" key="1">
    <source>
        <dbReference type="EMBL" id="EFH84403.1"/>
    </source>
</evidence>
<dbReference type="STRING" id="485913.Krac_5435"/>
<dbReference type="CDD" id="cd10451">
    <property type="entry name" value="GIY-YIG_LuxR_like"/>
    <property type="match status" value="1"/>
</dbReference>
<proteinExistence type="predicted"/>
<dbReference type="AlphaFoldDB" id="D6TW20"/>
<dbReference type="SUPFAM" id="SSF82771">
    <property type="entry name" value="GIY-YIG endonuclease"/>
    <property type="match status" value="1"/>
</dbReference>
<organism evidence="1 2">
    <name type="scientific">Ktedonobacter racemifer DSM 44963</name>
    <dbReference type="NCBI Taxonomy" id="485913"/>
    <lineage>
        <taxon>Bacteria</taxon>
        <taxon>Bacillati</taxon>
        <taxon>Chloroflexota</taxon>
        <taxon>Ktedonobacteria</taxon>
        <taxon>Ktedonobacterales</taxon>
        <taxon>Ktedonobacteraceae</taxon>
        <taxon>Ktedonobacter</taxon>
    </lineage>
</organism>
<sequence length="112" mass="13153">MNKRKALINEYKERKRRGCVYLVTNINNGKYLIGHSANVQSEQNKFQFACMTGTAFHPRLRKDWKEVGTQDFTLKVLEELEQKPDQGQEAFMDDLKALEQLWRATLDPAQEY</sequence>
<evidence type="ECO:0000313" key="2">
    <source>
        <dbReference type="Proteomes" id="UP000004508"/>
    </source>
</evidence>
<dbReference type="EMBL" id="ADVG01000003">
    <property type="protein sequence ID" value="EFH84403.1"/>
    <property type="molecule type" value="Genomic_DNA"/>
</dbReference>
<gene>
    <name evidence="1" type="ORF">Krac_5435</name>
</gene>